<name>A0A6C0D3U4_9ZZZZ</name>
<dbReference type="InterPro" id="IPR027417">
    <property type="entry name" value="P-loop_NTPase"/>
</dbReference>
<reference evidence="2" key="1">
    <citation type="journal article" date="2020" name="Nature">
        <title>Giant virus diversity and host interactions through global metagenomics.</title>
        <authorList>
            <person name="Schulz F."/>
            <person name="Roux S."/>
            <person name="Paez-Espino D."/>
            <person name="Jungbluth S."/>
            <person name="Walsh D.A."/>
            <person name="Denef V.J."/>
            <person name="McMahon K.D."/>
            <person name="Konstantinidis K.T."/>
            <person name="Eloe-Fadrosh E.A."/>
            <person name="Kyrpides N.C."/>
            <person name="Woyke T."/>
        </authorList>
    </citation>
    <scope>NUCLEOTIDE SEQUENCE</scope>
    <source>
        <strain evidence="2">GVMAG-M-3300023174-111</strain>
    </source>
</reference>
<organism evidence="2">
    <name type="scientific">viral metagenome</name>
    <dbReference type="NCBI Taxonomy" id="1070528"/>
    <lineage>
        <taxon>unclassified sequences</taxon>
        <taxon>metagenomes</taxon>
        <taxon>organismal metagenomes</taxon>
    </lineage>
</organism>
<protein>
    <recommendedName>
        <fullName evidence="1">AAA+ ATPase domain-containing protein</fullName>
    </recommendedName>
</protein>
<dbReference type="InterPro" id="IPR003959">
    <property type="entry name" value="ATPase_AAA_core"/>
</dbReference>
<proteinExistence type="predicted"/>
<dbReference type="SMART" id="SM00382">
    <property type="entry name" value="AAA"/>
    <property type="match status" value="1"/>
</dbReference>
<accession>A0A6C0D3U4</accession>
<feature type="domain" description="AAA+ ATPase" evidence="1">
    <location>
        <begin position="167"/>
        <end position="288"/>
    </location>
</feature>
<dbReference type="InterPro" id="IPR050773">
    <property type="entry name" value="CbxX/CfxQ_RuBisCO_ESX"/>
</dbReference>
<evidence type="ECO:0000313" key="2">
    <source>
        <dbReference type="EMBL" id="QHT11187.1"/>
    </source>
</evidence>
<dbReference type="InterPro" id="IPR003593">
    <property type="entry name" value="AAA+_ATPase"/>
</dbReference>
<dbReference type="SUPFAM" id="SSF52540">
    <property type="entry name" value="P-loop containing nucleoside triphosphate hydrolases"/>
    <property type="match status" value="1"/>
</dbReference>
<dbReference type="GO" id="GO:0005524">
    <property type="term" value="F:ATP binding"/>
    <property type="evidence" value="ECO:0007669"/>
    <property type="project" value="InterPro"/>
</dbReference>
<dbReference type="GO" id="GO:0016887">
    <property type="term" value="F:ATP hydrolysis activity"/>
    <property type="evidence" value="ECO:0007669"/>
    <property type="project" value="InterPro"/>
</dbReference>
<evidence type="ECO:0000259" key="1">
    <source>
        <dbReference type="SMART" id="SM00382"/>
    </source>
</evidence>
<dbReference type="EMBL" id="MN739531">
    <property type="protein sequence ID" value="QHT11187.1"/>
    <property type="molecule type" value="Genomic_DNA"/>
</dbReference>
<dbReference type="PANTHER" id="PTHR43392">
    <property type="entry name" value="AAA-TYPE ATPASE FAMILY PROTEIN / ANKYRIN REPEAT FAMILY PROTEIN"/>
    <property type="match status" value="1"/>
</dbReference>
<dbReference type="AlphaFoldDB" id="A0A6C0D3U4"/>
<dbReference type="Pfam" id="PF00004">
    <property type="entry name" value="AAA"/>
    <property type="match status" value="1"/>
</dbReference>
<dbReference type="Gene3D" id="3.40.50.300">
    <property type="entry name" value="P-loop containing nucleotide triphosphate hydrolases"/>
    <property type="match status" value="1"/>
</dbReference>
<dbReference type="PANTHER" id="PTHR43392:SF2">
    <property type="entry name" value="AAA-TYPE ATPASE FAMILY PROTEIN _ ANKYRIN REPEAT FAMILY PROTEIN"/>
    <property type="match status" value="1"/>
</dbReference>
<sequence>MSKSFIKWLDEYDEKKELTQFDYSVMTTLFNRHFTGNFQGDLLNMMPFQEQPEVFKIDNTFYNDPYYLWQKQHELLEPNFSSLAPIVLPPKKEKKIIESTINTLSDLINIIEQNQYDENLEYNIDLKSLHKIKPELVQLNDMIGLTELKKSVLDQLLYFAQSLCVNDYKHTALFGPPGTGKTEIAKIIGKMYSKIGILKNDVFKKVTRNDLIAGYLGQTAIKTRKVIDECLGGVLFIDEAYSLASAYDLNDSYSKECIDTLCEALSHHRDDLMVIIAGYEEELNETFFRVNKGMPSRFVWRFTMEPYKSNEMMSIFIKLVAEQGWLIEPGHIKEKWFEDKKEDFVYFGRDMELLITYTKIAHSRRIYGKSPDLRKIITLEDLNHGHKTFLKNKKKKKDQHYLHGIYV</sequence>